<feature type="compositionally biased region" description="Basic and acidic residues" evidence="1">
    <location>
        <begin position="23"/>
        <end position="35"/>
    </location>
</feature>
<dbReference type="AlphaFoldDB" id="E2AES7"/>
<name>E2AES7_CAMFO</name>
<accession>E2AES7</accession>
<gene>
    <name evidence="2" type="ORF">EAG_05252</name>
</gene>
<protein>
    <recommendedName>
        <fullName evidence="4">BESS domain-containing protein</fullName>
    </recommendedName>
</protein>
<sequence>MTFLNDFLETRQTVSSLPDIDESEKYGTLESHEDDSNSALGFTNSSPLTQTTIDASPPILTSTCVPLRTPTPTLVPPRTSTPRNVSPQTPFSTTSRIPATNAKKQKTDVLQTALIEALKEPTTQTVDPLDGFLARLGEGMRRLPYRDRAHLEIRFLTLLAEIEDLYPSTRY</sequence>
<feature type="compositionally biased region" description="Polar residues" evidence="1">
    <location>
        <begin position="83"/>
        <end position="95"/>
    </location>
</feature>
<dbReference type="Proteomes" id="UP000000311">
    <property type="component" value="Unassembled WGS sequence"/>
</dbReference>
<feature type="compositionally biased region" description="Polar residues" evidence="1">
    <location>
        <begin position="37"/>
        <end position="62"/>
    </location>
</feature>
<keyword evidence="3" id="KW-1185">Reference proteome</keyword>
<dbReference type="InParanoid" id="E2AES7"/>
<feature type="compositionally biased region" description="Low complexity" evidence="1">
    <location>
        <begin position="63"/>
        <end position="82"/>
    </location>
</feature>
<dbReference type="EMBL" id="GL438939">
    <property type="protein sequence ID" value="EFN68054.1"/>
    <property type="molecule type" value="Genomic_DNA"/>
</dbReference>
<feature type="region of interest" description="Disordered" evidence="1">
    <location>
        <begin position="15"/>
        <end position="95"/>
    </location>
</feature>
<proteinExistence type="predicted"/>
<organism evidence="3">
    <name type="scientific">Camponotus floridanus</name>
    <name type="common">Florida carpenter ant</name>
    <dbReference type="NCBI Taxonomy" id="104421"/>
    <lineage>
        <taxon>Eukaryota</taxon>
        <taxon>Metazoa</taxon>
        <taxon>Ecdysozoa</taxon>
        <taxon>Arthropoda</taxon>
        <taxon>Hexapoda</taxon>
        <taxon>Insecta</taxon>
        <taxon>Pterygota</taxon>
        <taxon>Neoptera</taxon>
        <taxon>Endopterygota</taxon>
        <taxon>Hymenoptera</taxon>
        <taxon>Apocrita</taxon>
        <taxon>Aculeata</taxon>
        <taxon>Formicoidea</taxon>
        <taxon>Formicidae</taxon>
        <taxon>Formicinae</taxon>
        <taxon>Camponotus</taxon>
    </lineage>
</organism>
<reference evidence="2 3" key="1">
    <citation type="journal article" date="2010" name="Science">
        <title>Genomic comparison of the ants Camponotus floridanus and Harpegnathos saltator.</title>
        <authorList>
            <person name="Bonasio R."/>
            <person name="Zhang G."/>
            <person name="Ye C."/>
            <person name="Mutti N.S."/>
            <person name="Fang X."/>
            <person name="Qin N."/>
            <person name="Donahue G."/>
            <person name="Yang P."/>
            <person name="Li Q."/>
            <person name="Li C."/>
            <person name="Zhang P."/>
            <person name="Huang Z."/>
            <person name="Berger S.L."/>
            <person name="Reinberg D."/>
            <person name="Wang J."/>
            <person name="Liebig J."/>
        </authorList>
    </citation>
    <scope>NUCLEOTIDE SEQUENCE [LARGE SCALE GENOMIC DNA]</scope>
    <source>
        <strain evidence="3">C129</strain>
    </source>
</reference>
<evidence type="ECO:0000313" key="2">
    <source>
        <dbReference type="EMBL" id="EFN68054.1"/>
    </source>
</evidence>
<evidence type="ECO:0000256" key="1">
    <source>
        <dbReference type="SAM" id="MobiDB-lite"/>
    </source>
</evidence>
<evidence type="ECO:0000313" key="3">
    <source>
        <dbReference type="Proteomes" id="UP000000311"/>
    </source>
</evidence>
<evidence type="ECO:0008006" key="4">
    <source>
        <dbReference type="Google" id="ProtNLM"/>
    </source>
</evidence>